<evidence type="ECO:0000256" key="4">
    <source>
        <dbReference type="ARBA" id="ARBA00022729"/>
    </source>
</evidence>
<dbReference type="GO" id="GO:0030288">
    <property type="term" value="C:outer membrane-bounded periplasmic space"/>
    <property type="evidence" value="ECO:0007669"/>
    <property type="project" value="TreeGrafter"/>
</dbReference>
<keyword evidence="3" id="KW-0813">Transport</keyword>
<comment type="subcellular location">
    <subcellularLocation>
        <location evidence="1">Cell envelope</location>
    </subcellularLocation>
</comment>
<evidence type="ECO:0000313" key="7">
    <source>
        <dbReference type="EMBL" id="GEC21534.1"/>
    </source>
</evidence>
<evidence type="ECO:0000313" key="8">
    <source>
        <dbReference type="Proteomes" id="UP000320338"/>
    </source>
</evidence>
<comment type="caution">
    <text evidence="7">The sequence shown here is derived from an EMBL/GenBank/DDBJ whole genome shotgun (WGS) entry which is preliminary data.</text>
</comment>
<dbReference type="PANTHER" id="PTHR30532:SF24">
    <property type="entry name" value="FERRIC ENTEROBACTIN-BINDING PERIPLASMIC PROTEIN FEPB"/>
    <property type="match status" value="1"/>
</dbReference>
<dbReference type="Pfam" id="PF01497">
    <property type="entry name" value="Peripla_BP_2"/>
    <property type="match status" value="1"/>
</dbReference>
<name>A0A4Y3WRV8_9PSEU</name>
<proteinExistence type="inferred from homology"/>
<dbReference type="InterPro" id="IPR002491">
    <property type="entry name" value="ABC_transptr_periplasmic_BD"/>
</dbReference>
<sequence length="309" mass="31712">MALAGCGAPAPEPGPAGPAPASATFPVTVEHSLGSTTVEREPARVVTLGPSDADVALALGVVPVGIHSRYGFERGVGPWAEAALGDAAPAVTGGRELNYEAIAATAPDLILNVGSSGEQEEHDTLSRIAPTIALPVGAQPYAPRWQDATQLIAQALGRPADGARLVSDTEAYLQRVAGENPAFAGRTLTYLDLVGGEAYVGGRETTVVTTMRELGFTDTPFVAALPPEDVQTALSAELLPQIDADVLLVYPIDSTGEEAWGTVPGLAGLAAVRDGRAHVLPDLALSAPSVLSIPHGVDRLLPFLRAATD</sequence>
<dbReference type="GO" id="GO:1901678">
    <property type="term" value="P:iron coordination entity transport"/>
    <property type="evidence" value="ECO:0007669"/>
    <property type="project" value="UniProtKB-ARBA"/>
</dbReference>
<evidence type="ECO:0000259" key="6">
    <source>
        <dbReference type="PROSITE" id="PS50983"/>
    </source>
</evidence>
<keyword evidence="4" id="KW-0732">Signal</keyword>
<feature type="region of interest" description="Disordered" evidence="5">
    <location>
        <begin position="1"/>
        <end position="22"/>
    </location>
</feature>
<organism evidence="7 8">
    <name type="scientific">Pseudonocardia hydrocarbonoxydans</name>
    <dbReference type="NCBI Taxonomy" id="76726"/>
    <lineage>
        <taxon>Bacteria</taxon>
        <taxon>Bacillati</taxon>
        <taxon>Actinomycetota</taxon>
        <taxon>Actinomycetes</taxon>
        <taxon>Pseudonocardiales</taxon>
        <taxon>Pseudonocardiaceae</taxon>
        <taxon>Pseudonocardia</taxon>
    </lineage>
</organism>
<feature type="domain" description="Fe/B12 periplasmic-binding" evidence="6">
    <location>
        <begin position="44"/>
        <end position="308"/>
    </location>
</feature>
<keyword evidence="8" id="KW-1185">Reference proteome</keyword>
<reference evidence="7 8" key="1">
    <citation type="submission" date="2019-06" db="EMBL/GenBank/DDBJ databases">
        <title>Whole genome shotgun sequence of Pseudonocardia hydrocarbonoxydans NBRC 14498.</title>
        <authorList>
            <person name="Hosoyama A."/>
            <person name="Uohara A."/>
            <person name="Ohji S."/>
            <person name="Ichikawa N."/>
        </authorList>
    </citation>
    <scope>NUCLEOTIDE SEQUENCE [LARGE SCALE GENOMIC DNA]</scope>
    <source>
        <strain evidence="7 8">NBRC 14498</strain>
    </source>
</reference>
<dbReference type="InterPro" id="IPR051313">
    <property type="entry name" value="Bact_iron-sidero_bind"/>
</dbReference>
<evidence type="ECO:0000256" key="2">
    <source>
        <dbReference type="ARBA" id="ARBA00008814"/>
    </source>
</evidence>
<accession>A0A4Y3WRV8</accession>
<dbReference type="EMBL" id="BJNG01000035">
    <property type="protein sequence ID" value="GEC21534.1"/>
    <property type="molecule type" value="Genomic_DNA"/>
</dbReference>
<gene>
    <name evidence="7" type="ORF">PHY01_38170</name>
</gene>
<dbReference type="PANTHER" id="PTHR30532">
    <property type="entry name" value="IRON III DICITRATE-BINDING PERIPLASMIC PROTEIN"/>
    <property type="match status" value="1"/>
</dbReference>
<dbReference type="Gene3D" id="3.40.50.1980">
    <property type="entry name" value="Nitrogenase molybdenum iron protein domain"/>
    <property type="match status" value="2"/>
</dbReference>
<dbReference type="PROSITE" id="PS50983">
    <property type="entry name" value="FE_B12_PBP"/>
    <property type="match status" value="1"/>
</dbReference>
<evidence type="ECO:0000256" key="3">
    <source>
        <dbReference type="ARBA" id="ARBA00022448"/>
    </source>
</evidence>
<evidence type="ECO:0000256" key="5">
    <source>
        <dbReference type="SAM" id="MobiDB-lite"/>
    </source>
</evidence>
<dbReference type="Proteomes" id="UP000320338">
    <property type="component" value="Unassembled WGS sequence"/>
</dbReference>
<evidence type="ECO:0000256" key="1">
    <source>
        <dbReference type="ARBA" id="ARBA00004196"/>
    </source>
</evidence>
<dbReference type="SUPFAM" id="SSF53807">
    <property type="entry name" value="Helical backbone' metal receptor"/>
    <property type="match status" value="1"/>
</dbReference>
<dbReference type="AlphaFoldDB" id="A0A4Y3WRV8"/>
<comment type="similarity">
    <text evidence="2">Belongs to the bacterial solute-binding protein 8 family.</text>
</comment>
<protein>
    <submittedName>
        <fullName evidence="7">ABC transporter substrate-binding protein</fullName>
    </submittedName>
</protein>